<organism evidence="4 5">
    <name type="scientific">Agrobacterium deltaense Zutra 3/1</name>
    <dbReference type="NCBI Taxonomy" id="1183427"/>
    <lineage>
        <taxon>Bacteria</taxon>
        <taxon>Pseudomonadati</taxon>
        <taxon>Pseudomonadota</taxon>
        <taxon>Alphaproteobacteria</taxon>
        <taxon>Hyphomicrobiales</taxon>
        <taxon>Rhizobiaceae</taxon>
        <taxon>Rhizobium/Agrobacterium group</taxon>
        <taxon>Agrobacterium</taxon>
    </lineage>
</organism>
<dbReference type="PROSITE" id="PS50977">
    <property type="entry name" value="HTH_TETR_2"/>
    <property type="match status" value="1"/>
</dbReference>
<evidence type="ECO:0000313" key="4">
    <source>
        <dbReference type="EMBL" id="CUX36533.1"/>
    </source>
</evidence>
<evidence type="ECO:0000256" key="2">
    <source>
        <dbReference type="PROSITE-ProRule" id="PRU00335"/>
    </source>
</evidence>
<reference evidence="4 5" key="1">
    <citation type="submission" date="2016-01" db="EMBL/GenBank/DDBJ databases">
        <authorList>
            <person name="Oliw E.H."/>
        </authorList>
    </citation>
    <scope>NUCLEOTIDE SEQUENCE [LARGE SCALE GENOMIC DNA]</scope>
    <source>
        <strain evidence="4 5">Zutra 3-1</strain>
    </source>
</reference>
<dbReference type="GO" id="GO:0003677">
    <property type="term" value="F:DNA binding"/>
    <property type="evidence" value="ECO:0007669"/>
    <property type="project" value="UniProtKB-UniRule"/>
</dbReference>
<feature type="DNA-binding region" description="H-T-H motif" evidence="2">
    <location>
        <begin position="64"/>
        <end position="83"/>
    </location>
</feature>
<dbReference type="Gene3D" id="1.10.357.10">
    <property type="entry name" value="Tetracycline Repressor, domain 2"/>
    <property type="match status" value="1"/>
</dbReference>
<keyword evidence="1 2" id="KW-0238">DNA-binding</keyword>
<name>A0A1S7QHA5_9HYPH</name>
<evidence type="ECO:0000259" key="3">
    <source>
        <dbReference type="PROSITE" id="PS50977"/>
    </source>
</evidence>
<gene>
    <name evidence="4" type="ORF">AGR7C_Cc30017</name>
</gene>
<proteinExistence type="predicted"/>
<dbReference type="AlphaFoldDB" id="A0A1S7QHA5"/>
<dbReference type="EMBL" id="FBWG01000020">
    <property type="protein sequence ID" value="CUX36533.1"/>
    <property type="molecule type" value="Genomic_DNA"/>
</dbReference>
<accession>A0A1S7QHA5</accession>
<dbReference type="InterPro" id="IPR009057">
    <property type="entry name" value="Homeodomain-like_sf"/>
</dbReference>
<dbReference type="InterPro" id="IPR001647">
    <property type="entry name" value="HTH_TetR"/>
</dbReference>
<dbReference type="Proteomes" id="UP000191987">
    <property type="component" value="Unassembled WGS sequence"/>
</dbReference>
<feature type="domain" description="HTH tetR-type" evidence="3">
    <location>
        <begin position="41"/>
        <end position="101"/>
    </location>
</feature>
<dbReference type="SUPFAM" id="SSF46689">
    <property type="entry name" value="Homeodomain-like"/>
    <property type="match status" value="1"/>
</dbReference>
<evidence type="ECO:0000313" key="5">
    <source>
        <dbReference type="Proteomes" id="UP000191987"/>
    </source>
</evidence>
<sequence>MSIYKTQLSFLLTWVYIPLVAKRPICYERVMEATLNDTGWRGSQEGWLEAAYQALLESGVDSVKILPLAKKLNLSRTSFYWFFKDREELLAALVARWREKNTGSIVRQSEAYAETLAEAMLNVFDCWLDPTLFDNRFEFAVRSWALQSDEILAEVRKADEMRMAALARMFVRFGHNENTADVRARTTYLVQIGYISMQSEEDVAVRMQRIPDYIAIYTGEMPQQRELDRFYARHGYRPGTAQS</sequence>
<protein>
    <submittedName>
        <fullName evidence="4">TetR family transcriptional regulator</fullName>
    </submittedName>
</protein>
<dbReference type="Pfam" id="PF00440">
    <property type="entry name" value="TetR_N"/>
    <property type="match status" value="1"/>
</dbReference>
<evidence type="ECO:0000256" key="1">
    <source>
        <dbReference type="ARBA" id="ARBA00023125"/>
    </source>
</evidence>